<sequence length="217" mass="23117">MDNSLASLARELADLSALQRLSPLLSEYLPSTAGDLRPAELVAVLDEVVLGARTVLVELGCGSSSVLLARLLARRGFGHLLSIEHDERIAAFVASQLRREGLGAVARVVHAPLTRHPAALSRHGQWYSPELVRDEVSGFVDAFGLVDLLVIDGPGVGDSRYPAVPVLRGVLAPGATVLVDDADQVDERAVLVRWSEEFGLEFRNSPRTSIASAAALA</sequence>
<dbReference type="OrthoDB" id="823440at2"/>
<dbReference type="AlphaFoldDB" id="A0A1B2HGW3"/>
<name>A0A1B2HGW3_9PSEU</name>
<dbReference type="STRING" id="1586287.BBK82_13670"/>
<dbReference type="RefSeq" id="WP_065915363.1">
    <property type="nucleotide sequence ID" value="NZ_CP016793.1"/>
</dbReference>
<dbReference type="Gene3D" id="3.40.50.150">
    <property type="entry name" value="Vaccinia Virus protein VP39"/>
    <property type="match status" value="1"/>
</dbReference>
<evidence type="ECO:0008006" key="3">
    <source>
        <dbReference type="Google" id="ProtNLM"/>
    </source>
</evidence>
<organism evidence="1 2">
    <name type="scientific">Lentzea guizhouensis</name>
    <dbReference type="NCBI Taxonomy" id="1586287"/>
    <lineage>
        <taxon>Bacteria</taxon>
        <taxon>Bacillati</taxon>
        <taxon>Actinomycetota</taxon>
        <taxon>Actinomycetes</taxon>
        <taxon>Pseudonocardiales</taxon>
        <taxon>Pseudonocardiaceae</taxon>
        <taxon>Lentzea</taxon>
    </lineage>
</organism>
<dbReference type="EMBL" id="CP016793">
    <property type="protein sequence ID" value="ANZ36965.1"/>
    <property type="molecule type" value="Genomic_DNA"/>
</dbReference>
<dbReference type="KEGG" id="led:BBK82_13670"/>
<evidence type="ECO:0000313" key="2">
    <source>
        <dbReference type="Proteomes" id="UP000093053"/>
    </source>
</evidence>
<keyword evidence="2" id="KW-1185">Reference proteome</keyword>
<dbReference type="InterPro" id="IPR029063">
    <property type="entry name" value="SAM-dependent_MTases_sf"/>
</dbReference>
<dbReference type="Pfam" id="PF13578">
    <property type="entry name" value="Methyltransf_24"/>
    <property type="match status" value="1"/>
</dbReference>
<gene>
    <name evidence="1" type="ORF">BBK82_13670</name>
</gene>
<proteinExistence type="predicted"/>
<accession>A0A1B2HGW3</accession>
<dbReference type="Proteomes" id="UP000093053">
    <property type="component" value="Chromosome"/>
</dbReference>
<reference evidence="1 2" key="1">
    <citation type="submission" date="2016-07" db="EMBL/GenBank/DDBJ databases">
        <title>Complete genome sequence of the Lentzea guizhouensis DHS C013.</title>
        <authorList>
            <person name="Cao C."/>
        </authorList>
    </citation>
    <scope>NUCLEOTIDE SEQUENCE [LARGE SCALE GENOMIC DNA]</scope>
    <source>
        <strain evidence="1 2">DHS C013</strain>
    </source>
</reference>
<evidence type="ECO:0000313" key="1">
    <source>
        <dbReference type="EMBL" id="ANZ36965.1"/>
    </source>
</evidence>
<protein>
    <recommendedName>
        <fullName evidence="3">Methyltransferase domain-containing protein</fullName>
    </recommendedName>
</protein>
<dbReference type="SUPFAM" id="SSF53335">
    <property type="entry name" value="S-adenosyl-L-methionine-dependent methyltransferases"/>
    <property type="match status" value="1"/>
</dbReference>